<dbReference type="PANTHER" id="PTHR32182:SF0">
    <property type="entry name" value="DNA REPLICATION AND REPAIR PROTEIN RECF"/>
    <property type="match status" value="1"/>
</dbReference>
<evidence type="ECO:0000256" key="2">
    <source>
        <dbReference type="ARBA" id="ARBA00008016"/>
    </source>
</evidence>
<sequence>MYIKKIHVNNFRNYKNIDIEFKNDINIFLGNNAQGKTNLLEAIYFLSLGKSLRNYHKDDLIHWDKQYFYIKSIVNINDKDNTIEIGYNRNNRKVIKINGVEKRSFNDLLGFFNVVIFAPEDLLLVKGSPSLRRNFLDQEISQLVPYYSKLLSDYNKIVISRNKILKSNKADLIKTLDIFDEQLSNLASEIIKKRIDTLDKLKILASLTHRKLTDNQENLTIEYLSYLPERDIQKLSKQQIRESILLNYKENRKKDLEIRSTSIGPHRDDIQLNIDNKNVRKFGSQGQQRTTVLSLKLAELELFMSQKGIYPVLLLDDVLSELDEKRRNYLIKNIKDKIQTFITTTDKEDYLAGFGNIFNVNNGNIIF</sequence>
<dbReference type="GO" id="GO:0005524">
    <property type="term" value="F:ATP binding"/>
    <property type="evidence" value="ECO:0007669"/>
    <property type="project" value="UniProtKB-UniRule"/>
</dbReference>
<dbReference type="InterPro" id="IPR018078">
    <property type="entry name" value="DNA-binding_RecF_CS"/>
</dbReference>
<dbReference type="InterPro" id="IPR001238">
    <property type="entry name" value="DNA-binding_RecF"/>
</dbReference>
<evidence type="ECO:0000256" key="1">
    <source>
        <dbReference type="ARBA" id="ARBA00004496"/>
    </source>
</evidence>
<dbReference type="GO" id="GO:0006302">
    <property type="term" value="P:double-strand break repair"/>
    <property type="evidence" value="ECO:0007669"/>
    <property type="project" value="TreeGrafter"/>
</dbReference>
<dbReference type="SUPFAM" id="SSF52540">
    <property type="entry name" value="P-loop containing nucleoside triphosphate hydrolases"/>
    <property type="match status" value="1"/>
</dbReference>
<evidence type="ECO:0000256" key="11">
    <source>
        <dbReference type="ARBA" id="ARBA00023236"/>
    </source>
</evidence>
<dbReference type="GO" id="GO:0009432">
    <property type="term" value="P:SOS response"/>
    <property type="evidence" value="ECO:0007669"/>
    <property type="project" value="UniProtKB-UniRule"/>
</dbReference>
<comment type="subcellular location">
    <subcellularLocation>
        <location evidence="1 12 13">Cytoplasm</location>
    </subcellularLocation>
</comment>
<evidence type="ECO:0000256" key="5">
    <source>
        <dbReference type="ARBA" id="ARBA00022705"/>
    </source>
</evidence>
<evidence type="ECO:0000256" key="4">
    <source>
        <dbReference type="ARBA" id="ARBA00022490"/>
    </source>
</evidence>
<name>A0A7G9W8I4_ALKCA</name>
<dbReference type="GO" id="GO:0006260">
    <property type="term" value="P:DNA replication"/>
    <property type="evidence" value="ECO:0007669"/>
    <property type="project" value="UniProtKB-UniRule"/>
</dbReference>
<dbReference type="GO" id="GO:0000731">
    <property type="term" value="P:DNA synthesis involved in DNA repair"/>
    <property type="evidence" value="ECO:0007669"/>
    <property type="project" value="TreeGrafter"/>
</dbReference>
<evidence type="ECO:0000313" key="15">
    <source>
        <dbReference type="EMBL" id="QNO14996.1"/>
    </source>
</evidence>
<evidence type="ECO:0000256" key="8">
    <source>
        <dbReference type="ARBA" id="ARBA00022840"/>
    </source>
</evidence>
<dbReference type="InterPro" id="IPR042174">
    <property type="entry name" value="RecF_2"/>
</dbReference>
<evidence type="ECO:0000313" key="16">
    <source>
        <dbReference type="Proteomes" id="UP000516160"/>
    </source>
</evidence>
<keyword evidence="4 12" id="KW-0963">Cytoplasm</keyword>
<evidence type="ECO:0000256" key="13">
    <source>
        <dbReference type="RuleBase" id="RU000578"/>
    </source>
</evidence>
<dbReference type="PANTHER" id="PTHR32182">
    <property type="entry name" value="DNA REPLICATION AND REPAIR PROTEIN RECF"/>
    <property type="match status" value="1"/>
</dbReference>
<dbReference type="GO" id="GO:0003697">
    <property type="term" value="F:single-stranded DNA binding"/>
    <property type="evidence" value="ECO:0007669"/>
    <property type="project" value="UniProtKB-UniRule"/>
</dbReference>
<comment type="similarity">
    <text evidence="2 12 13">Belongs to the RecF family.</text>
</comment>
<feature type="binding site" evidence="12">
    <location>
        <begin position="30"/>
        <end position="37"/>
    </location>
    <ligand>
        <name>ATP</name>
        <dbReference type="ChEBI" id="CHEBI:30616"/>
    </ligand>
</feature>
<dbReference type="Gene3D" id="3.40.50.300">
    <property type="entry name" value="P-loop containing nucleotide triphosphate hydrolases"/>
    <property type="match status" value="1"/>
</dbReference>
<organism evidence="15 16">
    <name type="scientific">Alkalicella caledoniensis</name>
    <dbReference type="NCBI Taxonomy" id="2731377"/>
    <lineage>
        <taxon>Bacteria</taxon>
        <taxon>Bacillati</taxon>
        <taxon>Bacillota</taxon>
        <taxon>Clostridia</taxon>
        <taxon>Eubacteriales</taxon>
        <taxon>Proteinivoracaceae</taxon>
        <taxon>Alkalicella</taxon>
    </lineage>
</organism>
<dbReference type="CDD" id="cd03242">
    <property type="entry name" value="ABC_RecF"/>
    <property type="match status" value="1"/>
</dbReference>
<keyword evidence="6 12" id="KW-0547">Nucleotide-binding</keyword>
<evidence type="ECO:0000256" key="7">
    <source>
        <dbReference type="ARBA" id="ARBA00022763"/>
    </source>
</evidence>
<dbReference type="InterPro" id="IPR027417">
    <property type="entry name" value="P-loop_NTPase"/>
</dbReference>
<evidence type="ECO:0000256" key="3">
    <source>
        <dbReference type="ARBA" id="ARBA00020170"/>
    </source>
</evidence>
<dbReference type="EMBL" id="CP058559">
    <property type="protein sequence ID" value="QNO14996.1"/>
    <property type="molecule type" value="Genomic_DNA"/>
</dbReference>
<keyword evidence="5 12" id="KW-0235">DNA replication</keyword>
<dbReference type="Proteomes" id="UP000516160">
    <property type="component" value="Chromosome"/>
</dbReference>
<dbReference type="PROSITE" id="PS00618">
    <property type="entry name" value="RECF_2"/>
    <property type="match status" value="1"/>
</dbReference>
<dbReference type="PROSITE" id="PS00617">
    <property type="entry name" value="RECF_1"/>
    <property type="match status" value="1"/>
</dbReference>
<evidence type="ECO:0000256" key="9">
    <source>
        <dbReference type="ARBA" id="ARBA00023125"/>
    </source>
</evidence>
<dbReference type="NCBIfam" id="TIGR00611">
    <property type="entry name" value="recf"/>
    <property type="match status" value="1"/>
</dbReference>
<comment type="function">
    <text evidence="12 13">The RecF protein is involved in DNA metabolism; it is required for DNA replication and normal SOS inducibility. RecF binds preferentially to single-stranded, linear DNA. It also seems to bind ATP.</text>
</comment>
<keyword evidence="8 12" id="KW-0067">ATP-binding</keyword>
<protein>
    <recommendedName>
        <fullName evidence="3 12">DNA replication and repair protein RecF</fullName>
    </recommendedName>
</protein>
<dbReference type="InterPro" id="IPR003395">
    <property type="entry name" value="RecF/RecN/SMC_N"/>
</dbReference>
<evidence type="ECO:0000256" key="6">
    <source>
        <dbReference type="ARBA" id="ARBA00022741"/>
    </source>
</evidence>
<proteinExistence type="inferred from homology"/>
<feature type="domain" description="RecF/RecN/SMC N-terminal" evidence="14">
    <location>
        <begin position="2"/>
        <end position="348"/>
    </location>
</feature>
<gene>
    <name evidence="12 15" type="primary">recF</name>
    <name evidence="15" type="ORF">HYG86_09565</name>
</gene>
<evidence type="ECO:0000259" key="14">
    <source>
        <dbReference type="Pfam" id="PF02463"/>
    </source>
</evidence>
<dbReference type="AlphaFoldDB" id="A0A7G9W8I4"/>
<dbReference type="Pfam" id="PF02463">
    <property type="entry name" value="SMC_N"/>
    <property type="match status" value="1"/>
</dbReference>
<keyword evidence="10 12" id="KW-0234">DNA repair</keyword>
<accession>A0A7G9W8I4</accession>
<keyword evidence="7 12" id="KW-0227">DNA damage</keyword>
<keyword evidence="11 12" id="KW-0742">SOS response</keyword>
<keyword evidence="9 12" id="KW-0238">DNA-binding</keyword>
<evidence type="ECO:0000256" key="12">
    <source>
        <dbReference type="HAMAP-Rule" id="MF_00365"/>
    </source>
</evidence>
<reference evidence="15 16" key="1">
    <citation type="submission" date="2020-07" db="EMBL/GenBank/DDBJ databases">
        <title>Alkalicella. sp. LB2 genome.</title>
        <authorList>
            <person name="Postec A."/>
            <person name="Quemeneur M."/>
        </authorList>
    </citation>
    <scope>NUCLEOTIDE SEQUENCE [LARGE SCALE GENOMIC DNA]</scope>
    <source>
        <strain evidence="15 16">LB2</strain>
    </source>
</reference>
<dbReference type="KEGG" id="acae:HYG86_09565"/>
<keyword evidence="16" id="KW-1185">Reference proteome</keyword>
<evidence type="ECO:0000256" key="10">
    <source>
        <dbReference type="ARBA" id="ARBA00023204"/>
    </source>
</evidence>
<dbReference type="Gene3D" id="1.20.1050.90">
    <property type="entry name" value="RecF/RecN/SMC, N-terminal domain"/>
    <property type="match status" value="1"/>
</dbReference>
<dbReference type="RefSeq" id="WP_213165360.1">
    <property type="nucleotide sequence ID" value="NZ_CP058559.1"/>
</dbReference>
<dbReference type="HAMAP" id="MF_00365">
    <property type="entry name" value="RecF"/>
    <property type="match status" value="1"/>
</dbReference>
<dbReference type="GO" id="GO:0005737">
    <property type="term" value="C:cytoplasm"/>
    <property type="evidence" value="ECO:0007669"/>
    <property type="project" value="UniProtKB-SubCell"/>
</dbReference>